<dbReference type="GO" id="GO:0006352">
    <property type="term" value="P:DNA-templated transcription initiation"/>
    <property type="evidence" value="ECO:0007669"/>
    <property type="project" value="InterPro"/>
</dbReference>
<dbReference type="SUPFAM" id="SSF88946">
    <property type="entry name" value="Sigma2 domain of RNA polymerase sigma factors"/>
    <property type="match status" value="1"/>
</dbReference>
<dbReference type="Gene3D" id="1.10.10.10">
    <property type="entry name" value="Winged helix-like DNA-binding domain superfamily/Winged helix DNA-binding domain"/>
    <property type="match status" value="1"/>
</dbReference>
<evidence type="ECO:0000256" key="1">
    <source>
        <dbReference type="ARBA" id="ARBA00010641"/>
    </source>
</evidence>
<evidence type="ECO:0000256" key="4">
    <source>
        <dbReference type="ARBA" id="ARBA00023125"/>
    </source>
</evidence>
<reference evidence="8" key="1">
    <citation type="submission" date="2020-02" db="EMBL/GenBank/DDBJ databases">
        <authorList>
            <person name="Meier V. D."/>
        </authorList>
    </citation>
    <scope>NUCLEOTIDE SEQUENCE</scope>
    <source>
        <strain evidence="8">AVDCRST_MAG31</strain>
    </source>
</reference>
<dbReference type="SUPFAM" id="SSF88659">
    <property type="entry name" value="Sigma3 and sigma4 domains of RNA polymerase sigma factors"/>
    <property type="match status" value="1"/>
</dbReference>
<dbReference type="RefSeq" id="WP_294167177.1">
    <property type="nucleotide sequence ID" value="NZ_CADCWA010000004.1"/>
</dbReference>
<evidence type="ECO:0008006" key="9">
    <source>
        <dbReference type="Google" id="ProtNLM"/>
    </source>
</evidence>
<evidence type="ECO:0000259" key="7">
    <source>
        <dbReference type="Pfam" id="PF08281"/>
    </source>
</evidence>
<dbReference type="PANTHER" id="PTHR43133:SF58">
    <property type="entry name" value="ECF RNA POLYMERASE SIGMA FACTOR SIGD"/>
    <property type="match status" value="1"/>
</dbReference>
<dbReference type="Pfam" id="PF08281">
    <property type="entry name" value="Sigma70_r4_2"/>
    <property type="match status" value="1"/>
</dbReference>
<dbReference type="NCBIfam" id="TIGR02937">
    <property type="entry name" value="sigma70-ECF"/>
    <property type="match status" value="1"/>
</dbReference>
<keyword evidence="3" id="KW-0731">Sigma factor</keyword>
<evidence type="ECO:0000256" key="5">
    <source>
        <dbReference type="ARBA" id="ARBA00023163"/>
    </source>
</evidence>
<dbReference type="Gene3D" id="1.10.1740.10">
    <property type="match status" value="1"/>
</dbReference>
<comment type="similarity">
    <text evidence="1">Belongs to the sigma-70 factor family. ECF subfamily.</text>
</comment>
<name>A0A6J4SKJ6_9SPHN</name>
<dbReference type="InterPro" id="IPR039425">
    <property type="entry name" value="RNA_pol_sigma-70-like"/>
</dbReference>
<feature type="domain" description="RNA polymerase sigma-70 region 2" evidence="6">
    <location>
        <begin position="48"/>
        <end position="114"/>
    </location>
</feature>
<keyword evidence="4" id="KW-0238">DNA-binding</keyword>
<evidence type="ECO:0000259" key="6">
    <source>
        <dbReference type="Pfam" id="PF04542"/>
    </source>
</evidence>
<dbReference type="PANTHER" id="PTHR43133">
    <property type="entry name" value="RNA POLYMERASE ECF-TYPE SIGMA FACTO"/>
    <property type="match status" value="1"/>
</dbReference>
<sequence length="207" mass="22814">MAPLVDGSSLVQVERPLASDNEWLPDDRWSDLLVAAQLGDAGAYRQFVTSVTPFVSGVARRRCWSADMIPDVVQDTMLSVHRVRHTYQAGRPVKPWLAAIAVRRSIDALRRRGRLQAREVHNQAAYESYADPGHDGEELRPPEHTLAQFTASLSPKQKQALELVKVREMSLSEAASASGQSVALLKVNIHRAIRKMQLEVASDAAGA</sequence>
<evidence type="ECO:0000256" key="2">
    <source>
        <dbReference type="ARBA" id="ARBA00023015"/>
    </source>
</evidence>
<organism evidence="8">
    <name type="scientific">uncultured Sphingomonas sp</name>
    <dbReference type="NCBI Taxonomy" id="158754"/>
    <lineage>
        <taxon>Bacteria</taxon>
        <taxon>Pseudomonadati</taxon>
        <taxon>Pseudomonadota</taxon>
        <taxon>Alphaproteobacteria</taxon>
        <taxon>Sphingomonadales</taxon>
        <taxon>Sphingomonadaceae</taxon>
        <taxon>Sphingomonas</taxon>
        <taxon>environmental samples</taxon>
    </lineage>
</organism>
<dbReference type="EMBL" id="CADCWA010000004">
    <property type="protein sequence ID" value="CAA9494765.1"/>
    <property type="molecule type" value="Genomic_DNA"/>
</dbReference>
<gene>
    <name evidence="8" type="ORF">AVDCRST_MAG31-39</name>
</gene>
<keyword evidence="5" id="KW-0804">Transcription</keyword>
<protein>
    <recommendedName>
        <fullName evidence="9">RNA polymerase ECF-type sigma factor</fullName>
    </recommendedName>
</protein>
<dbReference type="InterPro" id="IPR014284">
    <property type="entry name" value="RNA_pol_sigma-70_dom"/>
</dbReference>
<dbReference type="InterPro" id="IPR036388">
    <property type="entry name" value="WH-like_DNA-bd_sf"/>
</dbReference>
<keyword evidence="2" id="KW-0805">Transcription regulation</keyword>
<dbReference type="GO" id="GO:0003677">
    <property type="term" value="F:DNA binding"/>
    <property type="evidence" value="ECO:0007669"/>
    <property type="project" value="UniProtKB-KW"/>
</dbReference>
<dbReference type="InterPro" id="IPR013325">
    <property type="entry name" value="RNA_pol_sigma_r2"/>
</dbReference>
<feature type="domain" description="RNA polymerase sigma factor 70 region 4 type 2" evidence="7">
    <location>
        <begin position="150"/>
        <end position="196"/>
    </location>
</feature>
<dbReference type="GO" id="GO:0016987">
    <property type="term" value="F:sigma factor activity"/>
    <property type="evidence" value="ECO:0007669"/>
    <property type="project" value="UniProtKB-KW"/>
</dbReference>
<proteinExistence type="inferred from homology"/>
<dbReference type="Pfam" id="PF04542">
    <property type="entry name" value="Sigma70_r2"/>
    <property type="match status" value="1"/>
</dbReference>
<accession>A0A6J4SKJ6</accession>
<dbReference type="InterPro" id="IPR007627">
    <property type="entry name" value="RNA_pol_sigma70_r2"/>
</dbReference>
<evidence type="ECO:0000313" key="8">
    <source>
        <dbReference type="EMBL" id="CAA9494765.1"/>
    </source>
</evidence>
<dbReference type="AlphaFoldDB" id="A0A6J4SKJ6"/>
<evidence type="ECO:0000256" key="3">
    <source>
        <dbReference type="ARBA" id="ARBA00023082"/>
    </source>
</evidence>
<dbReference type="InterPro" id="IPR013324">
    <property type="entry name" value="RNA_pol_sigma_r3/r4-like"/>
</dbReference>
<dbReference type="InterPro" id="IPR013249">
    <property type="entry name" value="RNA_pol_sigma70_r4_t2"/>
</dbReference>